<evidence type="ECO:0000313" key="2">
    <source>
        <dbReference type="EMBL" id="OGF26577.1"/>
    </source>
</evidence>
<sequence length="550" mass="61536">MADKQEITVTIGEVTRWPGYFNVSLRIETFEGGQSAGDKGFKLFVKGANRELLHAQTNAEGKWFADAEANSDHNPIQFPFEKEGQKIEFVVQLDKSPVKGSESVILSTDPFAGKKRTIRMMVGTELMEDSNNEQFLLLCEVITEIEGLPQSAPFRIKDETLKIIFEDATGTDGTFTALVGIPFYPPDAKEARAPHLRAERLDATTVHSEWQQLKILPIPKAEKNPKPLTWPQAFADDSLRKKRRKHLIKTCVVYAILLVAILLWQNTVSIVIASLAVIFSLGKLQKIGVTMKVVIVGVIVFCVYSGWGGEFFALIPKSFIFAIVMAWVTSPITYWQELCYGQIRFIAEGGIITSQSFKNIHPSFLFKGAGAIILFYIVIGGGYQVLRMNGMNSDTSMYSNNNGFDFSLDTQNSSSFDSSESIGGASVMQQSAYRLITRVAILILLLIIIYAAHYWWHGSMIISYCCAAGVVAVIFGSYVFPPFWNQAGMLRGMCQWASYFLLVFIVEMPEEWYAAYKKGGKINLKEINIEKLFAWKETADVVKAVVTRKK</sequence>
<feature type="transmembrane region" description="Helical" evidence="1">
    <location>
        <begin position="435"/>
        <end position="455"/>
    </location>
</feature>
<feature type="transmembrane region" description="Helical" evidence="1">
    <location>
        <begin position="461"/>
        <end position="481"/>
    </location>
</feature>
<dbReference type="EMBL" id="MFGC01000043">
    <property type="protein sequence ID" value="OGF26577.1"/>
    <property type="molecule type" value="Genomic_DNA"/>
</dbReference>
<feature type="transmembrane region" description="Helical" evidence="1">
    <location>
        <begin position="319"/>
        <end position="336"/>
    </location>
</feature>
<dbReference type="STRING" id="1797995.A2242_03135"/>
<reference evidence="2 3" key="1">
    <citation type="journal article" date="2016" name="Nat. Commun.">
        <title>Thousands of microbial genomes shed light on interconnected biogeochemical processes in an aquifer system.</title>
        <authorList>
            <person name="Anantharaman K."/>
            <person name="Brown C.T."/>
            <person name="Hug L.A."/>
            <person name="Sharon I."/>
            <person name="Castelle C.J."/>
            <person name="Probst A.J."/>
            <person name="Thomas B.C."/>
            <person name="Singh A."/>
            <person name="Wilkins M.J."/>
            <person name="Karaoz U."/>
            <person name="Brodie E.L."/>
            <person name="Williams K.H."/>
            <person name="Hubbard S.S."/>
            <person name="Banfield J.F."/>
        </authorList>
    </citation>
    <scope>NUCLEOTIDE SEQUENCE [LARGE SCALE GENOMIC DNA]</scope>
</reference>
<comment type="caution">
    <text evidence="2">The sequence shown here is derived from an EMBL/GenBank/DDBJ whole genome shotgun (WGS) entry which is preliminary data.</text>
</comment>
<keyword evidence="1" id="KW-0472">Membrane</keyword>
<proteinExistence type="predicted"/>
<feature type="transmembrane region" description="Helical" evidence="1">
    <location>
        <begin position="251"/>
        <end position="281"/>
    </location>
</feature>
<protein>
    <submittedName>
        <fullName evidence="2">Uncharacterized protein</fullName>
    </submittedName>
</protein>
<feature type="transmembrane region" description="Helical" evidence="1">
    <location>
        <begin position="287"/>
        <end position="307"/>
    </location>
</feature>
<name>A0A1F5SIP1_9BACT</name>
<keyword evidence="1" id="KW-1133">Transmembrane helix</keyword>
<gene>
    <name evidence="2" type="ORF">A2242_03135</name>
</gene>
<dbReference type="AlphaFoldDB" id="A0A1F5SIP1"/>
<keyword evidence="1" id="KW-0812">Transmembrane</keyword>
<organism evidence="2 3">
    <name type="scientific">Candidatus Falkowbacteria bacterium RIFOXYA2_FULL_47_9</name>
    <dbReference type="NCBI Taxonomy" id="1797995"/>
    <lineage>
        <taxon>Bacteria</taxon>
        <taxon>Candidatus Falkowiibacteriota</taxon>
    </lineage>
</organism>
<feature type="transmembrane region" description="Helical" evidence="1">
    <location>
        <begin position="364"/>
        <end position="386"/>
    </location>
</feature>
<accession>A0A1F5SIP1</accession>
<dbReference type="Proteomes" id="UP000178925">
    <property type="component" value="Unassembled WGS sequence"/>
</dbReference>
<evidence type="ECO:0000256" key="1">
    <source>
        <dbReference type="SAM" id="Phobius"/>
    </source>
</evidence>
<evidence type="ECO:0000313" key="3">
    <source>
        <dbReference type="Proteomes" id="UP000178925"/>
    </source>
</evidence>